<dbReference type="OrthoDB" id="10429383at2759"/>
<evidence type="ECO:0000313" key="1">
    <source>
        <dbReference type="EMBL" id="PQQ14831.1"/>
    </source>
</evidence>
<sequence length="156" mass="16852">MKKGRNVVLALLPLTFNSGSSRLYENYGHPGRFGMAANDHQIGANSGAMQLSSSSLLHKTGADKFGMTPKFRMAANEHDTEANFGAIGLSSSSLLYETYGHPAQFRMAANNDHEIGTNFSATQNAGLPHSHEEEEVRRFEKEGAVAGRRILVGSKA</sequence>
<gene>
    <name evidence="1" type="ORF">Pyn_39529</name>
</gene>
<keyword evidence="2" id="KW-1185">Reference proteome</keyword>
<accession>A0A314ZDB1</accession>
<comment type="caution">
    <text evidence="1">The sequence shown here is derived from an EMBL/GenBank/DDBJ whole genome shotgun (WGS) entry which is preliminary data.</text>
</comment>
<dbReference type="EMBL" id="PJQY01000248">
    <property type="protein sequence ID" value="PQQ14831.1"/>
    <property type="molecule type" value="Genomic_DNA"/>
</dbReference>
<name>A0A314ZDB1_PRUYE</name>
<dbReference type="AlphaFoldDB" id="A0A314ZDB1"/>
<dbReference type="Proteomes" id="UP000250321">
    <property type="component" value="Unassembled WGS sequence"/>
</dbReference>
<evidence type="ECO:0000313" key="2">
    <source>
        <dbReference type="Proteomes" id="UP000250321"/>
    </source>
</evidence>
<organism evidence="1 2">
    <name type="scientific">Prunus yedoensis var. nudiflora</name>
    <dbReference type="NCBI Taxonomy" id="2094558"/>
    <lineage>
        <taxon>Eukaryota</taxon>
        <taxon>Viridiplantae</taxon>
        <taxon>Streptophyta</taxon>
        <taxon>Embryophyta</taxon>
        <taxon>Tracheophyta</taxon>
        <taxon>Spermatophyta</taxon>
        <taxon>Magnoliopsida</taxon>
        <taxon>eudicotyledons</taxon>
        <taxon>Gunneridae</taxon>
        <taxon>Pentapetalae</taxon>
        <taxon>rosids</taxon>
        <taxon>fabids</taxon>
        <taxon>Rosales</taxon>
        <taxon>Rosaceae</taxon>
        <taxon>Amygdaloideae</taxon>
        <taxon>Amygdaleae</taxon>
        <taxon>Prunus</taxon>
    </lineage>
</organism>
<reference evidence="1 2" key="1">
    <citation type="submission" date="2018-02" db="EMBL/GenBank/DDBJ databases">
        <title>Draft genome of wild Prunus yedoensis var. nudiflora.</title>
        <authorList>
            <person name="Baek S."/>
            <person name="Kim J.-H."/>
            <person name="Choi K."/>
            <person name="Kim G.-B."/>
            <person name="Cho A."/>
            <person name="Jang H."/>
            <person name="Shin C.-H."/>
            <person name="Yu H.-J."/>
            <person name="Mun J.-H."/>
        </authorList>
    </citation>
    <scope>NUCLEOTIDE SEQUENCE [LARGE SCALE GENOMIC DNA]</scope>
    <source>
        <strain evidence="2">cv. Jeju island</strain>
        <tissue evidence="1">Leaf</tissue>
    </source>
</reference>
<proteinExistence type="predicted"/>
<protein>
    <submittedName>
        <fullName evidence="1">Uncharacterized protein</fullName>
    </submittedName>
</protein>